<organism evidence="10 11">
    <name type="scientific">Candidatus Methanoperedens nitratireducens</name>
    <dbReference type="NCBI Taxonomy" id="1392998"/>
    <lineage>
        <taxon>Archaea</taxon>
        <taxon>Methanobacteriati</taxon>
        <taxon>Methanobacteriota</taxon>
        <taxon>Stenosarchaea group</taxon>
        <taxon>Methanomicrobia</taxon>
        <taxon>Methanosarcinales</taxon>
        <taxon>ANME-2 cluster</taxon>
        <taxon>Candidatus Methanoperedentaceae</taxon>
        <taxon>Candidatus Methanoperedens</taxon>
    </lineage>
</organism>
<comment type="similarity">
    <text evidence="2 7">Belongs to the PyrI family.</text>
</comment>
<evidence type="ECO:0000259" key="9">
    <source>
        <dbReference type="Pfam" id="PF02748"/>
    </source>
</evidence>
<feature type="domain" description="Aspartate carbamoyltransferase regulatory subunit N-terminal" evidence="8">
    <location>
        <begin position="19"/>
        <end position="110"/>
    </location>
</feature>
<dbReference type="PANTHER" id="PTHR35805">
    <property type="entry name" value="ASPARTATE CARBAMOYLTRANSFERASE REGULATORY CHAIN"/>
    <property type="match status" value="1"/>
</dbReference>
<evidence type="ECO:0000256" key="6">
    <source>
        <dbReference type="ARBA" id="ARBA00022975"/>
    </source>
</evidence>
<evidence type="ECO:0000256" key="4">
    <source>
        <dbReference type="ARBA" id="ARBA00022723"/>
    </source>
</evidence>
<comment type="subunit">
    <text evidence="7">Contains catalytic and regulatory chains.</text>
</comment>
<dbReference type="OrthoDB" id="7000at2157"/>
<dbReference type="Pfam" id="PF02748">
    <property type="entry name" value="PyrI_C"/>
    <property type="match status" value="1"/>
</dbReference>
<dbReference type="NCBIfam" id="TIGR00240">
    <property type="entry name" value="ATCase_reg"/>
    <property type="match status" value="1"/>
</dbReference>
<evidence type="ECO:0000313" key="10">
    <source>
        <dbReference type="EMBL" id="SNQ59650.1"/>
    </source>
</evidence>
<evidence type="ECO:0000313" key="11">
    <source>
        <dbReference type="Proteomes" id="UP000218615"/>
    </source>
</evidence>
<keyword evidence="5 7" id="KW-0862">Zinc</keyword>
<dbReference type="SUPFAM" id="SSF57825">
    <property type="entry name" value="Aspartate carbamoyltransferase, Regulatory-chain, C-terminal domain"/>
    <property type="match status" value="1"/>
</dbReference>
<evidence type="ECO:0000259" key="8">
    <source>
        <dbReference type="Pfam" id="PF01948"/>
    </source>
</evidence>
<keyword evidence="10" id="KW-0808">Transferase</keyword>
<evidence type="ECO:0000256" key="1">
    <source>
        <dbReference type="ARBA" id="ARBA00002565"/>
    </source>
</evidence>
<dbReference type="Pfam" id="PF01948">
    <property type="entry name" value="PyrI"/>
    <property type="match status" value="1"/>
</dbReference>
<feature type="binding site" evidence="7">
    <location>
        <position position="150"/>
    </location>
    <ligand>
        <name>Zn(2+)</name>
        <dbReference type="ChEBI" id="CHEBI:29105"/>
    </ligand>
</feature>
<dbReference type="InterPro" id="IPR036793">
    <property type="entry name" value="Asp_carbatrfase_reg_N_sf"/>
</dbReference>
<accession>A0A284VK65</accession>
<dbReference type="InterPro" id="IPR036792">
    <property type="entry name" value="Asp_carbatrfase_reg_C_sf"/>
</dbReference>
<evidence type="ECO:0000256" key="3">
    <source>
        <dbReference type="ARBA" id="ARBA00021764"/>
    </source>
</evidence>
<feature type="domain" description="Aspartate carbamoyltransferase regulatory subunit C-terminal" evidence="9">
    <location>
        <begin position="116"/>
        <end position="159"/>
    </location>
</feature>
<sequence>MTKIDRPDNPGNPLEMKEMRVRRIKHGTVIDHITAGQALNVLRILGISGTTRAVVTVAMNVPSGVLGMKDIVKVEDRELEEEEVDRISLIAPNATINIIRDFGVVEKFRVDLPERLEGVMKCGNPNCISNTNEPVISKFLVNKKPVELRCIYCDHVISEGIAEHLI</sequence>
<dbReference type="InterPro" id="IPR002801">
    <property type="entry name" value="Asp_carbamoylTrfase_reg"/>
</dbReference>
<dbReference type="GO" id="GO:0009347">
    <property type="term" value="C:aspartate carbamoyltransferase complex"/>
    <property type="evidence" value="ECO:0007669"/>
    <property type="project" value="InterPro"/>
</dbReference>
<comment type="function">
    <text evidence="1 7">Involved in allosteric regulation of aspartate carbamoyltransferase.</text>
</comment>
<dbReference type="GO" id="GO:0006207">
    <property type="term" value="P:'de novo' pyrimidine nucleobase biosynthetic process"/>
    <property type="evidence" value="ECO:0007669"/>
    <property type="project" value="InterPro"/>
</dbReference>
<dbReference type="GO" id="GO:0046872">
    <property type="term" value="F:metal ion binding"/>
    <property type="evidence" value="ECO:0007669"/>
    <property type="project" value="UniProtKB-KW"/>
</dbReference>
<dbReference type="GO" id="GO:0016740">
    <property type="term" value="F:transferase activity"/>
    <property type="evidence" value="ECO:0007669"/>
    <property type="project" value="UniProtKB-KW"/>
</dbReference>
<feature type="binding site" evidence="7">
    <location>
        <position position="127"/>
    </location>
    <ligand>
        <name>Zn(2+)</name>
        <dbReference type="ChEBI" id="CHEBI:29105"/>
    </ligand>
</feature>
<evidence type="ECO:0000256" key="7">
    <source>
        <dbReference type="HAMAP-Rule" id="MF_00002"/>
    </source>
</evidence>
<dbReference type="STRING" id="1392998.ANME2D_00389"/>
<dbReference type="SUPFAM" id="SSF54893">
    <property type="entry name" value="Aspartate carbamoyltransferase, Regulatory-chain, N-terminal domain"/>
    <property type="match status" value="1"/>
</dbReference>
<proteinExistence type="inferred from homology"/>
<dbReference type="RefSeq" id="WP_096203986.1">
    <property type="nucleotide sequence ID" value="NZ_FZMP01000030.1"/>
</dbReference>
<name>A0A284VK65_9EURY</name>
<dbReference type="AlphaFoldDB" id="A0A284VK65"/>
<reference evidence="11" key="1">
    <citation type="submission" date="2017-06" db="EMBL/GenBank/DDBJ databases">
        <authorList>
            <person name="Cremers G."/>
        </authorList>
    </citation>
    <scope>NUCLEOTIDE SEQUENCE [LARGE SCALE GENOMIC DNA]</scope>
</reference>
<dbReference type="InterPro" id="IPR020542">
    <property type="entry name" value="Asp_carbamoyltrfase_reg_C"/>
</dbReference>
<protein>
    <recommendedName>
        <fullName evidence="3 7">Aspartate carbamoyltransferase regulatory chain</fullName>
    </recommendedName>
</protein>
<feature type="binding site" evidence="7">
    <location>
        <position position="122"/>
    </location>
    <ligand>
        <name>Zn(2+)</name>
        <dbReference type="ChEBI" id="CHEBI:29105"/>
    </ligand>
</feature>
<dbReference type="Gene3D" id="2.30.30.20">
    <property type="entry name" value="Aspartate carbamoyltransferase regulatory subunit, C-terminal domain"/>
    <property type="match status" value="1"/>
</dbReference>
<dbReference type="EMBL" id="FZMP01000030">
    <property type="protein sequence ID" value="SNQ59650.1"/>
    <property type="molecule type" value="Genomic_DNA"/>
</dbReference>
<keyword evidence="6 7" id="KW-0665">Pyrimidine biosynthesis</keyword>
<evidence type="ECO:0000256" key="2">
    <source>
        <dbReference type="ARBA" id="ARBA00010498"/>
    </source>
</evidence>
<feature type="binding site" evidence="7">
    <location>
        <position position="153"/>
    </location>
    <ligand>
        <name>Zn(2+)</name>
        <dbReference type="ChEBI" id="CHEBI:29105"/>
    </ligand>
</feature>
<dbReference type="Proteomes" id="UP000218615">
    <property type="component" value="Unassembled WGS sequence"/>
</dbReference>
<dbReference type="PANTHER" id="PTHR35805:SF1">
    <property type="entry name" value="ASPARTATE CARBAMOYLTRANSFERASE REGULATORY CHAIN"/>
    <property type="match status" value="1"/>
</dbReference>
<evidence type="ECO:0000256" key="5">
    <source>
        <dbReference type="ARBA" id="ARBA00022833"/>
    </source>
</evidence>
<keyword evidence="4 7" id="KW-0479">Metal-binding</keyword>
<dbReference type="HAMAP" id="MF_00002">
    <property type="entry name" value="Asp_carb_tr_reg"/>
    <property type="match status" value="1"/>
</dbReference>
<dbReference type="GO" id="GO:0006221">
    <property type="term" value="P:pyrimidine nucleotide biosynthetic process"/>
    <property type="evidence" value="ECO:0007669"/>
    <property type="project" value="UniProtKB-UniRule"/>
</dbReference>
<comment type="cofactor">
    <cofactor evidence="7">
        <name>Zn(2+)</name>
        <dbReference type="ChEBI" id="CHEBI:29105"/>
    </cofactor>
    <text evidence="7">Binds 1 zinc ion per subunit.</text>
</comment>
<dbReference type="InterPro" id="IPR020545">
    <property type="entry name" value="Asp_carbamoyltransf_reg_N"/>
</dbReference>
<keyword evidence="11" id="KW-1185">Reference proteome</keyword>
<gene>
    <name evidence="7 10" type="primary">pyrI</name>
    <name evidence="10" type="ORF">MNV_1250030</name>
</gene>
<dbReference type="Gene3D" id="3.30.70.140">
    <property type="entry name" value="Aspartate carbamoyltransferase regulatory subunit, N-terminal domain"/>
    <property type="match status" value="1"/>
</dbReference>